<sequence length="179" mass="20162">MKYAALSVLFLCFLFVHARADEPVGIRFFTGSWTDVLAEAKRQHKPIYVDFHTTWCPPCRRMAREAFPNPQVGEKFNEHFVSYQVDAELGEGFTLARQYAVSSYPTALFITPEGELVHRAVGYGGVNAMLKQADMVMAMPKMRRSLRKRGHPNSSIIAAPTLTTLPDSTPNQEPKDSLR</sequence>
<dbReference type="CDD" id="cd02947">
    <property type="entry name" value="TRX_family"/>
    <property type="match status" value="1"/>
</dbReference>
<dbReference type="InterPro" id="IPR051099">
    <property type="entry name" value="AGR/TXD"/>
</dbReference>
<dbReference type="PANTHER" id="PTHR15337:SF11">
    <property type="entry name" value="THIOREDOXIN DOMAIN-CONTAINING PROTEIN"/>
    <property type="match status" value="1"/>
</dbReference>
<comment type="caution">
    <text evidence="5">The sequence shown here is derived from an EMBL/GenBank/DDBJ whole genome shotgun (WGS) entry which is preliminary data.</text>
</comment>
<organism evidence="5 6">
    <name type="scientific">Spirosoma soli</name>
    <dbReference type="NCBI Taxonomy" id="1770529"/>
    <lineage>
        <taxon>Bacteria</taxon>
        <taxon>Pseudomonadati</taxon>
        <taxon>Bacteroidota</taxon>
        <taxon>Cytophagia</taxon>
        <taxon>Cytophagales</taxon>
        <taxon>Cytophagaceae</taxon>
        <taxon>Spirosoma</taxon>
    </lineage>
</organism>
<feature type="region of interest" description="Disordered" evidence="2">
    <location>
        <begin position="147"/>
        <end position="179"/>
    </location>
</feature>
<dbReference type="PROSITE" id="PS51352">
    <property type="entry name" value="THIOREDOXIN_2"/>
    <property type="match status" value="1"/>
</dbReference>
<proteinExistence type="predicted"/>
<dbReference type="RefSeq" id="WP_381523542.1">
    <property type="nucleotide sequence ID" value="NZ_JBHULN010000007.1"/>
</dbReference>
<evidence type="ECO:0000256" key="3">
    <source>
        <dbReference type="SAM" id="SignalP"/>
    </source>
</evidence>
<evidence type="ECO:0000256" key="2">
    <source>
        <dbReference type="SAM" id="MobiDB-lite"/>
    </source>
</evidence>
<dbReference type="Pfam" id="PF13098">
    <property type="entry name" value="Thioredoxin_2"/>
    <property type="match status" value="1"/>
</dbReference>
<feature type="compositionally biased region" description="Polar residues" evidence="2">
    <location>
        <begin position="152"/>
        <end position="172"/>
    </location>
</feature>
<gene>
    <name evidence="5" type="ORF">ACFSUS_13960</name>
</gene>
<accession>A0ABW5M6K3</accession>
<feature type="signal peptide" evidence="3">
    <location>
        <begin position="1"/>
        <end position="20"/>
    </location>
</feature>
<dbReference type="Proteomes" id="UP001597469">
    <property type="component" value="Unassembled WGS sequence"/>
</dbReference>
<evidence type="ECO:0000259" key="4">
    <source>
        <dbReference type="PROSITE" id="PS51352"/>
    </source>
</evidence>
<keyword evidence="1 3" id="KW-0732">Signal</keyword>
<evidence type="ECO:0000313" key="6">
    <source>
        <dbReference type="Proteomes" id="UP001597469"/>
    </source>
</evidence>
<dbReference type="EMBL" id="JBHULN010000007">
    <property type="protein sequence ID" value="MFD2571746.1"/>
    <property type="molecule type" value="Genomic_DNA"/>
</dbReference>
<dbReference type="InterPro" id="IPR013766">
    <property type="entry name" value="Thioredoxin_domain"/>
</dbReference>
<dbReference type="Gene3D" id="3.40.30.10">
    <property type="entry name" value="Glutaredoxin"/>
    <property type="match status" value="1"/>
</dbReference>
<dbReference type="InterPro" id="IPR036249">
    <property type="entry name" value="Thioredoxin-like_sf"/>
</dbReference>
<protein>
    <submittedName>
        <fullName evidence="5">Thioredoxin family protein</fullName>
    </submittedName>
</protein>
<name>A0ABW5M6K3_9BACT</name>
<dbReference type="SUPFAM" id="SSF52833">
    <property type="entry name" value="Thioredoxin-like"/>
    <property type="match status" value="1"/>
</dbReference>
<dbReference type="PANTHER" id="PTHR15337">
    <property type="entry name" value="ANTERIOR GRADIENT PROTEIN-RELATED"/>
    <property type="match status" value="1"/>
</dbReference>
<feature type="domain" description="Thioredoxin" evidence="4">
    <location>
        <begin position="14"/>
        <end position="138"/>
    </location>
</feature>
<keyword evidence="6" id="KW-1185">Reference proteome</keyword>
<feature type="chain" id="PRO_5046794306" evidence="3">
    <location>
        <begin position="21"/>
        <end position="179"/>
    </location>
</feature>
<evidence type="ECO:0000256" key="1">
    <source>
        <dbReference type="ARBA" id="ARBA00022729"/>
    </source>
</evidence>
<reference evidence="6" key="1">
    <citation type="journal article" date="2019" name="Int. J. Syst. Evol. Microbiol.">
        <title>The Global Catalogue of Microorganisms (GCM) 10K type strain sequencing project: providing services to taxonomists for standard genome sequencing and annotation.</title>
        <authorList>
            <consortium name="The Broad Institute Genomics Platform"/>
            <consortium name="The Broad Institute Genome Sequencing Center for Infectious Disease"/>
            <person name="Wu L."/>
            <person name="Ma J."/>
        </authorList>
    </citation>
    <scope>NUCLEOTIDE SEQUENCE [LARGE SCALE GENOMIC DNA]</scope>
    <source>
        <strain evidence="6">KCTC 42805</strain>
    </source>
</reference>
<evidence type="ECO:0000313" key="5">
    <source>
        <dbReference type="EMBL" id="MFD2571746.1"/>
    </source>
</evidence>
<dbReference type="InterPro" id="IPR012336">
    <property type="entry name" value="Thioredoxin-like_fold"/>
</dbReference>